<protein>
    <recommendedName>
        <fullName evidence="4">RHS repeat-associated core domain-containing protein</fullName>
    </recommendedName>
</protein>
<dbReference type="Proteomes" id="UP000178735">
    <property type="component" value="Unassembled WGS sequence"/>
</dbReference>
<proteinExistence type="predicted"/>
<evidence type="ECO:0000313" key="2">
    <source>
        <dbReference type="EMBL" id="OGM06292.1"/>
    </source>
</evidence>
<evidence type="ECO:0000256" key="1">
    <source>
        <dbReference type="SAM" id="SignalP"/>
    </source>
</evidence>
<feature type="chain" id="PRO_5009533590" description="RHS repeat-associated core domain-containing protein" evidence="1">
    <location>
        <begin position="22"/>
        <end position="378"/>
    </location>
</feature>
<accession>A0A1F7WU08</accession>
<comment type="caution">
    <text evidence="2">The sequence shown here is derived from an EMBL/GenBank/DDBJ whole genome shotgun (WGS) entry which is preliminary data.</text>
</comment>
<dbReference type="EMBL" id="MGFH01000070">
    <property type="protein sequence ID" value="OGM06292.1"/>
    <property type="molecule type" value="Genomic_DNA"/>
</dbReference>
<keyword evidence="1" id="KW-0732">Signal</keyword>
<evidence type="ECO:0000313" key="3">
    <source>
        <dbReference type="Proteomes" id="UP000178735"/>
    </source>
</evidence>
<feature type="signal peptide" evidence="1">
    <location>
        <begin position="1"/>
        <end position="21"/>
    </location>
</feature>
<dbReference type="Gene3D" id="2.180.10.10">
    <property type="entry name" value="RHS repeat-associated core"/>
    <property type="match status" value="1"/>
</dbReference>
<organism evidence="2 3">
    <name type="scientific">Candidatus Wallbacteria bacterium GWC2_49_35</name>
    <dbReference type="NCBI Taxonomy" id="1817813"/>
    <lineage>
        <taxon>Bacteria</taxon>
        <taxon>Candidatus Walliibacteriota</taxon>
    </lineage>
</organism>
<reference evidence="2 3" key="1">
    <citation type="journal article" date="2016" name="Nat. Commun.">
        <title>Thousands of microbial genomes shed light on interconnected biogeochemical processes in an aquifer system.</title>
        <authorList>
            <person name="Anantharaman K."/>
            <person name="Brown C.T."/>
            <person name="Hug L.A."/>
            <person name="Sharon I."/>
            <person name="Castelle C.J."/>
            <person name="Probst A.J."/>
            <person name="Thomas B.C."/>
            <person name="Singh A."/>
            <person name="Wilkins M.J."/>
            <person name="Karaoz U."/>
            <person name="Brodie E.L."/>
            <person name="Williams K.H."/>
            <person name="Hubbard S.S."/>
            <person name="Banfield J.F."/>
        </authorList>
    </citation>
    <scope>NUCLEOTIDE SEQUENCE [LARGE SCALE GENOMIC DNA]</scope>
</reference>
<evidence type="ECO:0008006" key="4">
    <source>
        <dbReference type="Google" id="ProtNLM"/>
    </source>
</evidence>
<name>A0A1F7WU08_9BACT</name>
<dbReference type="AlphaFoldDB" id="A0A1F7WU08"/>
<gene>
    <name evidence="2" type="ORF">A2008_13370</name>
</gene>
<sequence length="378" mass="43466">MKLTRLSVLFLLVSALLFAPANDAAAQKEEKALQKVLASKNLKEIYEIRALKIKTIAERAYSADAKGVVSDVCGGENISRYDENGNITENEIKKYDEASKRLVPVQKWVSKLNAGQQPELELLYYYDEKRGGYEESKKWNFEYDDRQNLIQQTLSDAQSGDIIEKFMNKYDEKNNRIESACYNGVKHSYTTAYRYDGNKNELESVKSNPVGEIIERITNAYDEAGLKTETAVYCGTCLAKKTTFNKLACELDIEKYSQGKLASTVHNVYDDSGNKTEETEISAAGKRFYLETFAYDQLNNLTEKVRYGSNNTIESKETFKYDEMNRKINEYYYGGAPLKLYKSVTNQFNDLRKITETKAFDEKQKPMYKTEFAYEYNQ</sequence>